<comment type="caution">
    <text evidence="3">The sequence shown here is derived from an EMBL/GenBank/DDBJ whole genome shotgun (WGS) entry which is preliminary data.</text>
</comment>
<evidence type="ECO:0000256" key="2">
    <source>
        <dbReference type="SAM" id="MobiDB-lite"/>
    </source>
</evidence>
<evidence type="ECO:0000256" key="1">
    <source>
        <dbReference type="SAM" id="Coils"/>
    </source>
</evidence>
<feature type="region of interest" description="Disordered" evidence="2">
    <location>
        <begin position="244"/>
        <end position="266"/>
    </location>
</feature>
<protein>
    <submittedName>
        <fullName evidence="3">DUF1351 domain-containing protein</fullName>
    </submittedName>
</protein>
<sequence length="387" mass="45521">MEESNILTLKSEIKPAEMGFNAAEIRTLLDRRLNEYRQLVVTEDTQKGCKNAKSELASFRVKLDKFRKEKKKEAMEPIDSFDKEVNELIEMVQKVEKPLNDALDVYEEKERQKKRAFAEKKISEAAEAHGLRPEYATRMVVKKDFMNLTKTLKSIKEDVEAQAAALEKQQAEHDRNIALVRETVETENARISIKLDAAEFLEDFEKTDDILETIRRIKRRAENIFQQEKRLEEERLERERLEKERLERERQEQERLEREKAERERLEQMNREHEAFAMQNHASTEGPAIHDADVFDIPPELYDHEEWDQEKSNKSPDVNMNSCSACNDKIIPSDIETSSDRPALEKRESIFEVSFRVRGNFAILRELNNYLKGNGIEHEVVEQKKIK</sequence>
<feature type="coiled-coil region" evidence="1">
    <location>
        <begin position="99"/>
        <end position="176"/>
    </location>
</feature>
<evidence type="ECO:0000313" key="4">
    <source>
        <dbReference type="Proteomes" id="UP000886883"/>
    </source>
</evidence>
<dbReference type="AlphaFoldDB" id="A0A9D2MRE6"/>
<proteinExistence type="predicted"/>
<dbReference type="Proteomes" id="UP000886883">
    <property type="component" value="Unassembled WGS sequence"/>
</dbReference>
<reference evidence="3" key="1">
    <citation type="journal article" date="2021" name="PeerJ">
        <title>Extensive microbial diversity within the chicken gut microbiome revealed by metagenomics and culture.</title>
        <authorList>
            <person name="Gilroy R."/>
            <person name="Ravi A."/>
            <person name="Getino M."/>
            <person name="Pursley I."/>
            <person name="Horton D.L."/>
            <person name="Alikhan N.F."/>
            <person name="Baker D."/>
            <person name="Gharbi K."/>
            <person name="Hall N."/>
            <person name="Watson M."/>
            <person name="Adriaenssens E.M."/>
            <person name="Foster-Nyarko E."/>
            <person name="Jarju S."/>
            <person name="Secka A."/>
            <person name="Antonio M."/>
            <person name="Oren A."/>
            <person name="Chaudhuri R.R."/>
            <person name="La Ragione R."/>
            <person name="Hildebrand F."/>
            <person name="Pallen M.J."/>
        </authorList>
    </citation>
    <scope>NUCLEOTIDE SEQUENCE</scope>
    <source>
        <strain evidence="3">USAMLcec3-2134</strain>
    </source>
</reference>
<keyword evidence="1" id="KW-0175">Coiled coil</keyword>
<dbReference type="InterPro" id="IPR009785">
    <property type="entry name" value="Prophage_Lj928_Orf309"/>
</dbReference>
<accession>A0A9D2MRE6</accession>
<evidence type="ECO:0000313" key="3">
    <source>
        <dbReference type="EMBL" id="HJB90235.1"/>
    </source>
</evidence>
<dbReference type="EMBL" id="DWXE01000006">
    <property type="protein sequence ID" value="HJB90235.1"/>
    <property type="molecule type" value="Genomic_DNA"/>
</dbReference>
<organism evidence="3 4">
    <name type="scientific">Candidatus Eisenbergiella merdigallinarum</name>
    <dbReference type="NCBI Taxonomy" id="2838552"/>
    <lineage>
        <taxon>Bacteria</taxon>
        <taxon>Bacillati</taxon>
        <taxon>Bacillota</taxon>
        <taxon>Clostridia</taxon>
        <taxon>Lachnospirales</taxon>
        <taxon>Lachnospiraceae</taxon>
        <taxon>Eisenbergiella</taxon>
    </lineage>
</organism>
<dbReference type="Pfam" id="PF07083">
    <property type="entry name" value="DUF1351"/>
    <property type="match status" value="1"/>
</dbReference>
<name>A0A9D2MRE6_9FIRM</name>
<gene>
    <name evidence="3" type="ORF">H9763_02075</name>
</gene>
<reference evidence="3" key="2">
    <citation type="submission" date="2021-04" db="EMBL/GenBank/DDBJ databases">
        <authorList>
            <person name="Gilroy R."/>
        </authorList>
    </citation>
    <scope>NUCLEOTIDE SEQUENCE</scope>
    <source>
        <strain evidence="3">USAMLcec3-2134</strain>
    </source>
</reference>